<evidence type="ECO:0000259" key="1">
    <source>
        <dbReference type="Pfam" id="PF00108"/>
    </source>
</evidence>
<dbReference type="InterPro" id="IPR055140">
    <property type="entry name" value="Thiolase_C_2"/>
</dbReference>
<proteinExistence type="predicted"/>
<dbReference type="PIRSF" id="PIRSF000429">
    <property type="entry name" value="Ac-CoA_Ac_transf"/>
    <property type="match status" value="1"/>
</dbReference>
<dbReference type="GO" id="GO:0003988">
    <property type="term" value="F:acetyl-CoA C-acyltransferase activity"/>
    <property type="evidence" value="ECO:0007669"/>
    <property type="project" value="UniProtKB-ARBA"/>
</dbReference>
<protein>
    <submittedName>
        <fullName evidence="3">Acetyl-CoA acetyltransferase</fullName>
    </submittedName>
</protein>
<dbReference type="Pfam" id="PF00108">
    <property type="entry name" value="Thiolase_N"/>
    <property type="match status" value="1"/>
</dbReference>
<dbReference type="SUPFAM" id="SSF53901">
    <property type="entry name" value="Thiolase-like"/>
    <property type="match status" value="1"/>
</dbReference>
<gene>
    <name evidence="3" type="ORF">VA7868_02537</name>
</gene>
<dbReference type="InterPro" id="IPR020616">
    <property type="entry name" value="Thiolase_N"/>
</dbReference>
<accession>A0A1M5ZBV5</accession>
<organism evidence="3 4">
    <name type="scientific">Vibrio aerogenes CECT 7868</name>
    <dbReference type="NCBI Taxonomy" id="1216006"/>
    <lineage>
        <taxon>Bacteria</taxon>
        <taxon>Pseudomonadati</taxon>
        <taxon>Pseudomonadota</taxon>
        <taxon>Gammaproteobacteria</taxon>
        <taxon>Vibrionales</taxon>
        <taxon>Vibrionaceae</taxon>
        <taxon>Vibrio</taxon>
    </lineage>
</organism>
<keyword evidence="4" id="KW-1185">Reference proteome</keyword>
<dbReference type="AlphaFoldDB" id="A0A1M5ZBV5"/>
<feature type="domain" description="Thiolase C-terminal" evidence="2">
    <location>
        <begin position="276"/>
        <end position="398"/>
    </location>
</feature>
<dbReference type="InterPro" id="IPR002155">
    <property type="entry name" value="Thiolase"/>
</dbReference>
<dbReference type="RefSeq" id="WP_073604198.1">
    <property type="nucleotide sequence ID" value="NZ_FQXZ01000027.1"/>
</dbReference>
<evidence type="ECO:0000259" key="2">
    <source>
        <dbReference type="Pfam" id="PF22691"/>
    </source>
</evidence>
<dbReference type="PANTHER" id="PTHR42870">
    <property type="entry name" value="ACETYL-COA C-ACETYLTRANSFERASE"/>
    <property type="match status" value="1"/>
</dbReference>
<dbReference type="OrthoDB" id="7053663at2"/>
<evidence type="ECO:0000313" key="3">
    <source>
        <dbReference type="EMBL" id="SHI21727.1"/>
    </source>
</evidence>
<dbReference type="STRING" id="1216006.VA7868_02537"/>
<dbReference type="InterPro" id="IPR016039">
    <property type="entry name" value="Thiolase-like"/>
</dbReference>
<dbReference type="CDD" id="cd00829">
    <property type="entry name" value="SCP-x_thiolase"/>
    <property type="match status" value="1"/>
</dbReference>
<sequence length="401" mass="43315">MANAPRRVAIVAAEHTTNPGIYHPEITFKEMIAESAYRAIKRIDLDPKMIQGLSYGYHGEGVSEYGGLGPTISDALGLSPAPCFITASNCTSGSVSFQMGVQMIESGRYDIVLCGGFEKPSDHLNYTDYINASTETEYDYLMGISHVDAFHLANEAYFHYYGYSADDTAEVLARFGLQMRRYGQQCPDSFYYQKSLPSVEHLKSLPEHGAMLAPGEASGSVILVAEELAHRYTDKPVFVKGMAYTNTSHYFGSRYNRTAVRGIDHASASGMVSPANAIACTTAAYQDAGITAEDVDVIQVYDEQAAGLIQMETLGICPAGEAGRWVLDDQIGPDGRCPVNTDGGNIGRGHASGCDGIMHIAELFRQLRGESANQVSHARIAVSSNIGGYMAHNSVIVLCNE</sequence>
<reference evidence="3 4" key="1">
    <citation type="submission" date="2016-11" db="EMBL/GenBank/DDBJ databases">
        <authorList>
            <person name="Jaros S."/>
            <person name="Januszkiewicz K."/>
            <person name="Wedrychowicz H."/>
        </authorList>
    </citation>
    <scope>NUCLEOTIDE SEQUENCE [LARGE SCALE GENOMIC DNA]</scope>
    <source>
        <strain evidence="3 4">CECT 7868</strain>
    </source>
</reference>
<evidence type="ECO:0000313" key="4">
    <source>
        <dbReference type="Proteomes" id="UP000184608"/>
    </source>
</evidence>
<name>A0A1M5ZBV5_9VIBR</name>
<dbReference type="Gene3D" id="3.40.47.10">
    <property type="match status" value="1"/>
</dbReference>
<keyword evidence="3" id="KW-0808">Transferase</keyword>
<dbReference type="EMBL" id="FQXZ01000027">
    <property type="protein sequence ID" value="SHI21727.1"/>
    <property type="molecule type" value="Genomic_DNA"/>
</dbReference>
<dbReference type="Proteomes" id="UP000184608">
    <property type="component" value="Unassembled WGS sequence"/>
</dbReference>
<dbReference type="PANTHER" id="PTHR42870:SF1">
    <property type="entry name" value="NON-SPECIFIC LIPID-TRANSFER PROTEIN-LIKE 2"/>
    <property type="match status" value="1"/>
</dbReference>
<feature type="domain" description="Thiolase N-terminal" evidence="1">
    <location>
        <begin position="8"/>
        <end position="170"/>
    </location>
</feature>
<dbReference type="Pfam" id="PF22691">
    <property type="entry name" value="Thiolase_C_1"/>
    <property type="match status" value="1"/>
</dbReference>